<feature type="region of interest" description="Disordered" evidence="12">
    <location>
        <begin position="422"/>
        <end position="496"/>
    </location>
</feature>
<evidence type="ECO:0000256" key="4">
    <source>
        <dbReference type="ARBA" id="ARBA00022771"/>
    </source>
</evidence>
<dbReference type="OrthoDB" id="118550at2759"/>
<dbReference type="GO" id="GO:0003677">
    <property type="term" value="F:DNA binding"/>
    <property type="evidence" value="ECO:0007669"/>
    <property type="project" value="UniProtKB-KW"/>
</dbReference>
<keyword evidence="2" id="KW-0217">Developmental protein</keyword>
<dbReference type="Pfam" id="PF04433">
    <property type="entry name" value="SWIRM"/>
    <property type="match status" value="1"/>
</dbReference>
<dbReference type="InterPro" id="IPR036388">
    <property type="entry name" value="WH-like_DNA-bd_sf"/>
</dbReference>
<feature type="compositionally biased region" description="Basic and acidic residues" evidence="12">
    <location>
        <begin position="423"/>
        <end position="435"/>
    </location>
</feature>
<evidence type="ECO:0000256" key="1">
    <source>
        <dbReference type="ARBA" id="ARBA00004123"/>
    </source>
</evidence>
<dbReference type="CDD" id="cd02336">
    <property type="entry name" value="ZZ_RSC8"/>
    <property type="match status" value="1"/>
</dbReference>
<proteinExistence type="predicted"/>
<evidence type="ECO:0000313" key="18">
    <source>
        <dbReference type="EMBL" id="CAA0807597.1"/>
    </source>
</evidence>
<dbReference type="AlphaFoldDB" id="A0A9N7ME42"/>
<feature type="domain" description="Myb-like" evidence="13">
    <location>
        <begin position="371"/>
        <end position="415"/>
    </location>
</feature>
<dbReference type="SUPFAM" id="SSF57850">
    <property type="entry name" value="RING/U-box"/>
    <property type="match status" value="1"/>
</dbReference>
<evidence type="ECO:0000256" key="3">
    <source>
        <dbReference type="ARBA" id="ARBA00022723"/>
    </source>
</evidence>
<feature type="compositionally biased region" description="Basic and acidic residues" evidence="12">
    <location>
        <begin position="697"/>
        <end position="710"/>
    </location>
</feature>
<dbReference type="InterPro" id="IPR017884">
    <property type="entry name" value="SANT_dom"/>
</dbReference>
<sequence length="953" mass="104568">MEEKRRDLAGTPPPPANAAEATPSEQPTSRRRGGAQKRKSTSLNSGGGGGSNPQASSSKRQAREKPPPVPFPPIHMNGPLTRARLQPYNSSSVADVAPVKREAEAREAAAKAEEMIRAAENWEALEAKIEAEYEAIKSRDANVHVVPLHAGWFSWTKIHPLEERMLPSFFNGKYESRTPEIYMEIRNWILNKFHLNPSEQVELKHLSELTAGKLDARQEVLEFLDYWGLINYHPFPDQEPSAAVTVDAAIDADKDEAGEVESLVEQLFKFETVESCPPIVPRASTTVPAMSSGFFPESVIADELVKSEGPAVEYHCNSCSADCSRKRYHCQKQADFDLCADCFNNGKFGSHMSPSDFILMEPAEAGGASGGKWTDQETLLLLEAIELFRDNWSEIAEHVATKTRAQCILHFVQMPIEDAFFNHNDEDSDAPKENRLPVSTNSENSVPKADQDHDTAPKDVPENTEIQGRSNTDNQDSSCPMEISKPDETGESDAKNDAGENFALKALKEAFEAVGSLPSPGEKMSFVEAGNPVMTLAAFLVRLVDPNIAIASVRNLLKSLSKKHSSEQLAARHCFLLEDPPEYKKNLGNTEGAETETTDLEAQKDAVQNTESQKETADSNSHSVRDDENDNNNNNNNKESSAPEEHENKDSASKDQKTEASPSDQQKAEGSKDPDKLASPEEAQPTSESQPSSSALPKEEASKDTEKSSVDTELQSSTMKESKDGESAREATQSKDPLKDMDLTSLPEKKEADLMVISNSIADKENTGEGEGKEDAIEKKEPITPKNGLDVNDKLSRAALTAISAAAIKAKFLADQEEDQILQLSTFLIEKQLYKLESKLAFFNDMENIVMRVKDLLERSKQKLFHERAQIIATRFGMQASARPPNSQALLPNKAAVNFPNTTRPFMGMNVLRPPISRPMVPVNPGSSVTMTGSETGSTMQPNADGLSSVGMK</sequence>
<dbReference type="Gene3D" id="1.10.10.10">
    <property type="entry name" value="Winged helix-like DNA-binding domain superfamily/Winged helix DNA-binding domain"/>
    <property type="match status" value="1"/>
</dbReference>
<feature type="compositionally biased region" description="Polar residues" evidence="12">
    <location>
        <begin position="684"/>
        <end position="695"/>
    </location>
</feature>
<evidence type="ECO:0000256" key="2">
    <source>
        <dbReference type="ARBA" id="ARBA00022473"/>
    </source>
</evidence>
<evidence type="ECO:0000256" key="7">
    <source>
        <dbReference type="ARBA" id="ARBA00023125"/>
    </source>
</evidence>
<evidence type="ECO:0000259" key="15">
    <source>
        <dbReference type="PROSITE" id="PS50934"/>
    </source>
</evidence>
<dbReference type="SMART" id="SM00717">
    <property type="entry name" value="SANT"/>
    <property type="match status" value="1"/>
</dbReference>
<comment type="caution">
    <text evidence="18">The sequence shown here is derived from an EMBL/GenBank/DDBJ whole genome shotgun (WGS) entry which is preliminary data.</text>
</comment>
<keyword evidence="9" id="KW-0539">Nucleus</keyword>
<dbReference type="PROSITE" id="PS51294">
    <property type="entry name" value="HTH_MYB"/>
    <property type="match status" value="1"/>
</dbReference>
<dbReference type="GO" id="GO:0005634">
    <property type="term" value="C:nucleus"/>
    <property type="evidence" value="ECO:0007669"/>
    <property type="project" value="UniProtKB-SubCell"/>
</dbReference>
<dbReference type="Pfam" id="PF00249">
    <property type="entry name" value="Myb_DNA-binding"/>
    <property type="match status" value="1"/>
</dbReference>
<dbReference type="PANTHER" id="PTHR12802">
    <property type="entry name" value="SWI/SNF COMPLEX-RELATED"/>
    <property type="match status" value="1"/>
</dbReference>
<evidence type="ECO:0000256" key="8">
    <source>
        <dbReference type="ARBA" id="ARBA00023163"/>
    </source>
</evidence>
<keyword evidence="3" id="KW-0479">Metal-binding</keyword>
<dbReference type="PROSITE" id="PS50135">
    <property type="entry name" value="ZF_ZZ_2"/>
    <property type="match status" value="1"/>
</dbReference>
<dbReference type="InterPro" id="IPR000433">
    <property type="entry name" value="Znf_ZZ"/>
</dbReference>
<feature type="compositionally biased region" description="Basic and acidic residues" evidence="12">
    <location>
        <begin position="720"/>
        <end position="751"/>
    </location>
</feature>
<dbReference type="PROSITE" id="PS51293">
    <property type="entry name" value="SANT"/>
    <property type="match status" value="1"/>
</dbReference>
<keyword evidence="11" id="KW-0175">Coiled coil</keyword>
<dbReference type="InterPro" id="IPR032451">
    <property type="entry name" value="SMARCC_C"/>
</dbReference>
<organism evidence="18 19">
    <name type="scientific">Striga hermonthica</name>
    <name type="common">Purple witchweed</name>
    <name type="synonym">Buchnera hermonthica</name>
    <dbReference type="NCBI Taxonomy" id="68872"/>
    <lineage>
        <taxon>Eukaryota</taxon>
        <taxon>Viridiplantae</taxon>
        <taxon>Streptophyta</taxon>
        <taxon>Embryophyta</taxon>
        <taxon>Tracheophyta</taxon>
        <taxon>Spermatophyta</taxon>
        <taxon>Magnoliopsida</taxon>
        <taxon>eudicotyledons</taxon>
        <taxon>Gunneridae</taxon>
        <taxon>Pentapetalae</taxon>
        <taxon>asterids</taxon>
        <taxon>lamiids</taxon>
        <taxon>Lamiales</taxon>
        <taxon>Orobanchaceae</taxon>
        <taxon>Buchnereae</taxon>
        <taxon>Striga</taxon>
    </lineage>
</organism>
<dbReference type="EMBL" id="CACSLK010001140">
    <property type="protein sequence ID" value="CAA0807597.1"/>
    <property type="molecule type" value="Genomic_DNA"/>
</dbReference>
<evidence type="ECO:0000313" key="19">
    <source>
        <dbReference type="Proteomes" id="UP001153555"/>
    </source>
</evidence>
<dbReference type="InterPro" id="IPR041984">
    <property type="entry name" value="Rsc8/Ssr1/Ssr2_ZZ"/>
</dbReference>
<name>A0A9N7ME42_STRHE</name>
<evidence type="ECO:0000259" key="16">
    <source>
        <dbReference type="PROSITE" id="PS51293"/>
    </source>
</evidence>
<feature type="domain" description="SWIRM" evidence="15">
    <location>
        <begin position="144"/>
        <end position="241"/>
    </location>
</feature>
<dbReference type="FunFam" id="1.10.10.60:FF:000014">
    <property type="entry name" value="SWI/SNF complex subunit SMARCC2 isoform C"/>
    <property type="match status" value="1"/>
</dbReference>
<evidence type="ECO:0000256" key="12">
    <source>
        <dbReference type="SAM" id="MobiDB-lite"/>
    </source>
</evidence>
<dbReference type="Pfam" id="PF16495">
    <property type="entry name" value="SWIRM-assoc_1"/>
    <property type="match status" value="1"/>
</dbReference>
<evidence type="ECO:0000256" key="6">
    <source>
        <dbReference type="ARBA" id="ARBA00023015"/>
    </source>
</evidence>
<keyword evidence="19" id="KW-1185">Reference proteome</keyword>
<keyword evidence="5" id="KW-0862">Zinc</keyword>
<keyword evidence="6" id="KW-0805">Transcription regulation</keyword>
<keyword evidence="7" id="KW-0238">DNA-binding</keyword>
<dbReference type="PROSITE" id="PS01357">
    <property type="entry name" value="ZF_ZZ_1"/>
    <property type="match status" value="1"/>
</dbReference>
<evidence type="ECO:0000256" key="9">
    <source>
        <dbReference type="ARBA" id="ARBA00023242"/>
    </source>
</evidence>
<evidence type="ECO:0000256" key="5">
    <source>
        <dbReference type="ARBA" id="ARBA00022833"/>
    </source>
</evidence>
<feature type="region of interest" description="Disordered" evidence="12">
    <location>
        <begin position="928"/>
        <end position="953"/>
    </location>
</feature>
<feature type="region of interest" description="Disordered" evidence="12">
    <location>
        <begin position="581"/>
        <end position="751"/>
    </location>
</feature>
<feature type="compositionally biased region" description="Basic residues" evidence="12">
    <location>
        <begin position="29"/>
        <end position="40"/>
    </location>
</feature>
<dbReference type="SUPFAM" id="SSF46689">
    <property type="entry name" value="Homeodomain-like"/>
    <property type="match status" value="2"/>
</dbReference>
<evidence type="ECO:0000259" key="17">
    <source>
        <dbReference type="PROSITE" id="PS51294"/>
    </source>
</evidence>
<feature type="domain" description="SANT" evidence="16">
    <location>
        <begin position="368"/>
        <end position="419"/>
    </location>
</feature>
<keyword evidence="8" id="KW-0804">Transcription</keyword>
<feature type="domain" description="ZZ-type" evidence="14">
    <location>
        <begin position="311"/>
        <end position="365"/>
    </location>
</feature>
<comment type="subcellular location">
    <subcellularLocation>
        <location evidence="1">Nucleus</location>
    </subcellularLocation>
</comment>
<feature type="compositionally biased region" description="Basic and acidic residues" evidence="12">
    <location>
        <begin position="641"/>
        <end position="658"/>
    </location>
</feature>
<dbReference type="InterPro" id="IPR007526">
    <property type="entry name" value="SWIRM"/>
</dbReference>
<protein>
    <submittedName>
        <fullName evidence="18">SWI/SNF complex subunit SWI3D</fullName>
    </submittedName>
</protein>
<feature type="domain" description="HTH myb-type" evidence="17">
    <location>
        <begin position="371"/>
        <end position="407"/>
    </location>
</feature>
<dbReference type="InterPro" id="IPR001005">
    <property type="entry name" value="SANT/Myb"/>
</dbReference>
<feature type="region of interest" description="Disordered" evidence="12">
    <location>
        <begin position="1"/>
        <end position="81"/>
    </location>
</feature>
<evidence type="ECO:0000256" key="10">
    <source>
        <dbReference type="PROSITE-ProRule" id="PRU00228"/>
    </source>
</evidence>
<dbReference type="GO" id="GO:0008270">
    <property type="term" value="F:zinc ion binding"/>
    <property type="evidence" value="ECO:0007669"/>
    <property type="project" value="UniProtKB-KW"/>
</dbReference>
<dbReference type="InterPro" id="IPR017930">
    <property type="entry name" value="Myb_dom"/>
</dbReference>
<keyword evidence="4 10" id="KW-0863">Zinc-finger</keyword>
<evidence type="ECO:0000256" key="11">
    <source>
        <dbReference type="SAM" id="Coils"/>
    </source>
</evidence>
<feature type="coiled-coil region" evidence="11">
    <location>
        <begin position="105"/>
        <end position="139"/>
    </location>
</feature>
<dbReference type="SMART" id="SM00291">
    <property type="entry name" value="ZnF_ZZ"/>
    <property type="match status" value="1"/>
</dbReference>
<dbReference type="Proteomes" id="UP001153555">
    <property type="component" value="Unassembled WGS sequence"/>
</dbReference>
<feature type="compositionally biased region" description="Polar residues" evidence="12">
    <location>
        <begin position="464"/>
        <end position="478"/>
    </location>
</feature>
<reference evidence="18" key="1">
    <citation type="submission" date="2019-12" db="EMBL/GenBank/DDBJ databases">
        <authorList>
            <person name="Scholes J."/>
        </authorList>
    </citation>
    <scope>NUCLEOTIDE SEQUENCE</scope>
</reference>
<feature type="compositionally biased region" description="Polar residues" evidence="12">
    <location>
        <begin position="928"/>
        <end position="942"/>
    </location>
</feature>
<dbReference type="PANTHER" id="PTHR12802:SF41">
    <property type="entry name" value="BRAHMA ASSOCIATED PROTEIN 155 KDA"/>
    <property type="match status" value="1"/>
</dbReference>
<feature type="compositionally biased region" description="Basic and acidic residues" evidence="12">
    <location>
        <begin position="666"/>
        <end position="679"/>
    </location>
</feature>
<evidence type="ECO:0000259" key="13">
    <source>
        <dbReference type="PROSITE" id="PS50090"/>
    </source>
</evidence>
<accession>A0A9N7ME42</accession>
<gene>
    <name evidence="18" type="ORF">SHERM_10314</name>
</gene>
<dbReference type="CDD" id="cd00167">
    <property type="entry name" value="SANT"/>
    <property type="match status" value="1"/>
</dbReference>
<dbReference type="Pfam" id="PF00569">
    <property type="entry name" value="ZZ"/>
    <property type="match status" value="1"/>
</dbReference>
<dbReference type="Gene3D" id="1.10.10.60">
    <property type="entry name" value="Homeodomain-like"/>
    <property type="match status" value="1"/>
</dbReference>
<feature type="compositionally biased region" description="Basic and acidic residues" evidence="12">
    <location>
        <begin position="484"/>
        <end position="496"/>
    </location>
</feature>
<evidence type="ECO:0000259" key="14">
    <source>
        <dbReference type="PROSITE" id="PS50135"/>
    </source>
</evidence>
<dbReference type="PROSITE" id="PS50934">
    <property type="entry name" value="SWIRM"/>
    <property type="match status" value="1"/>
</dbReference>
<dbReference type="InterPro" id="IPR043145">
    <property type="entry name" value="Znf_ZZ_sf"/>
</dbReference>
<dbReference type="PROSITE" id="PS50090">
    <property type="entry name" value="MYB_LIKE"/>
    <property type="match status" value="1"/>
</dbReference>
<dbReference type="InterPro" id="IPR009057">
    <property type="entry name" value="Homeodomain-like_sf"/>
</dbReference>
<dbReference type="Gene3D" id="3.30.60.90">
    <property type="match status" value="1"/>
</dbReference>
<feature type="compositionally biased region" description="Basic and acidic residues" evidence="12">
    <location>
        <begin position="449"/>
        <end position="461"/>
    </location>
</feature>